<evidence type="ECO:0000313" key="7">
    <source>
        <dbReference type="Proteomes" id="UP000199064"/>
    </source>
</evidence>
<evidence type="ECO:0000256" key="2">
    <source>
        <dbReference type="ARBA" id="ARBA00023125"/>
    </source>
</evidence>
<evidence type="ECO:0000256" key="4">
    <source>
        <dbReference type="PROSITE-ProRule" id="PRU00335"/>
    </source>
</evidence>
<keyword evidence="1" id="KW-0805">Transcription regulation</keyword>
<dbReference type="SUPFAM" id="SSF46689">
    <property type="entry name" value="Homeodomain-like"/>
    <property type="match status" value="1"/>
</dbReference>
<dbReference type="InterPro" id="IPR009057">
    <property type="entry name" value="Homeodomain-like_sf"/>
</dbReference>
<dbReference type="PANTHER" id="PTHR30055:SF234">
    <property type="entry name" value="HTH-TYPE TRANSCRIPTIONAL REGULATOR BETI"/>
    <property type="match status" value="1"/>
</dbReference>
<keyword evidence="7" id="KW-1185">Reference proteome</keyword>
<keyword evidence="2 4" id="KW-0238">DNA-binding</keyword>
<dbReference type="PANTHER" id="PTHR30055">
    <property type="entry name" value="HTH-TYPE TRANSCRIPTIONAL REGULATOR RUTR"/>
    <property type="match status" value="1"/>
</dbReference>
<protein>
    <submittedName>
        <fullName evidence="6">Transcriptional regulator, TetR family</fullName>
    </submittedName>
</protein>
<evidence type="ECO:0000313" key="6">
    <source>
        <dbReference type="EMBL" id="SEB52652.1"/>
    </source>
</evidence>
<sequence>MNLIARCTDDPKRERILDGAMKVFLAYGFARTTMDDIARSAEVSRPALYLQFRNKADIFRAIGACVLEQSLEGARQGLAEDGTFGERMMTALDRALFGLIETIDQSAHGQEILDMENKIAADIIAEWRDGLTTIVEAAVADEAARTHADLEGQGLSARGLAEILLDGLEGMRMRGLCGKPAIEGARRLVRILEISMAAAQPGRG</sequence>
<evidence type="ECO:0000256" key="3">
    <source>
        <dbReference type="ARBA" id="ARBA00023163"/>
    </source>
</evidence>
<keyword evidence="3" id="KW-0804">Transcription</keyword>
<proteinExistence type="predicted"/>
<dbReference type="GO" id="GO:0000976">
    <property type="term" value="F:transcription cis-regulatory region binding"/>
    <property type="evidence" value="ECO:0007669"/>
    <property type="project" value="TreeGrafter"/>
</dbReference>
<gene>
    <name evidence="6" type="ORF">SAMN05216452_1903</name>
</gene>
<evidence type="ECO:0000256" key="1">
    <source>
        <dbReference type="ARBA" id="ARBA00023015"/>
    </source>
</evidence>
<dbReference type="PROSITE" id="PS50977">
    <property type="entry name" value="HTH_TETR_2"/>
    <property type="match status" value="1"/>
</dbReference>
<evidence type="ECO:0000259" key="5">
    <source>
        <dbReference type="PROSITE" id="PS50977"/>
    </source>
</evidence>
<dbReference type="PRINTS" id="PR00455">
    <property type="entry name" value="HTHTETR"/>
</dbReference>
<organism evidence="6 7">
    <name type="scientific">Nitratireductor aquibiodomus</name>
    <dbReference type="NCBI Taxonomy" id="204799"/>
    <lineage>
        <taxon>Bacteria</taxon>
        <taxon>Pseudomonadati</taxon>
        <taxon>Pseudomonadota</taxon>
        <taxon>Alphaproteobacteria</taxon>
        <taxon>Hyphomicrobiales</taxon>
        <taxon>Phyllobacteriaceae</taxon>
        <taxon>Nitratireductor</taxon>
    </lineage>
</organism>
<dbReference type="Gene3D" id="1.10.357.10">
    <property type="entry name" value="Tetracycline Repressor, domain 2"/>
    <property type="match status" value="1"/>
</dbReference>
<accession>A0A1H4K419</accession>
<feature type="domain" description="HTH tetR-type" evidence="5">
    <location>
        <begin position="10"/>
        <end position="70"/>
    </location>
</feature>
<dbReference type="EMBL" id="FNSL01000001">
    <property type="protein sequence ID" value="SEB52652.1"/>
    <property type="molecule type" value="Genomic_DNA"/>
</dbReference>
<feature type="DNA-binding region" description="H-T-H motif" evidence="4">
    <location>
        <begin position="33"/>
        <end position="52"/>
    </location>
</feature>
<dbReference type="AlphaFoldDB" id="A0A1H4K419"/>
<name>A0A1H4K419_9HYPH</name>
<dbReference type="Pfam" id="PF00440">
    <property type="entry name" value="TetR_N"/>
    <property type="match status" value="1"/>
</dbReference>
<dbReference type="RefSeq" id="WP_090328526.1">
    <property type="nucleotide sequence ID" value="NZ_FNSL01000001.1"/>
</dbReference>
<dbReference type="GO" id="GO:0003700">
    <property type="term" value="F:DNA-binding transcription factor activity"/>
    <property type="evidence" value="ECO:0007669"/>
    <property type="project" value="TreeGrafter"/>
</dbReference>
<dbReference type="InterPro" id="IPR050109">
    <property type="entry name" value="HTH-type_TetR-like_transc_reg"/>
</dbReference>
<reference evidence="7" key="1">
    <citation type="submission" date="2016-10" db="EMBL/GenBank/DDBJ databases">
        <authorList>
            <person name="Varghese N."/>
            <person name="Submissions S."/>
        </authorList>
    </citation>
    <scope>NUCLEOTIDE SEQUENCE [LARGE SCALE GENOMIC DNA]</scope>
    <source>
        <strain evidence="7">ES.061</strain>
    </source>
</reference>
<dbReference type="Proteomes" id="UP000199064">
    <property type="component" value="Unassembled WGS sequence"/>
</dbReference>
<dbReference type="InterPro" id="IPR001647">
    <property type="entry name" value="HTH_TetR"/>
</dbReference>